<evidence type="ECO:0000313" key="15">
    <source>
        <dbReference type="Proteomes" id="UP000824890"/>
    </source>
</evidence>
<evidence type="ECO:0000259" key="12">
    <source>
        <dbReference type="PROSITE" id="PS51786"/>
    </source>
</evidence>
<dbReference type="Proteomes" id="UP000824890">
    <property type="component" value="Unassembled WGS sequence"/>
</dbReference>
<dbReference type="InterPro" id="IPR027503">
    <property type="entry name" value="Lonm_euk"/>
</dbReference>
<keyword evidence="2 9" id="KW-0645">Protease</keyword>
<feature type="active site" evidence="9">
    <location>
        <position position="1802"/>
    </location>
</feature>
<gene>
    <name evidence="14" type="ORF">HID58_077196</name>
</gene>
<evidence type="ECO:0000256" key="9">
    <source>
        <dbReference type="PROSITE-ProRule" id="PRU01122"/>
    </source>
</evidence>
<dbReference type="Pfam" id="PF05362">
    <property type="entry name" value="Lon_C"/>
    <property type="match status" value="1"/>
</dbReference>
<dbReference type="InterPro" id="IPR003111">
    <property type="entry name" value="Lon_prtase_N"/>
</dbReference>
<sequence>IMGFISRTVFPACERVFVCCPAYGPRSLHPVKRYKILLLDIFPKSPDGASNERKIVKLCEYAAKNPVHIPKIAKCLENMCYKDLRSRQMKFINVVTEAYNNMLFHCKDHMAYFAMSLLNVVTELLVNSKQDAPTILGCQTLTRFIYTQVDRTYTHSIEKFAHRVCSLAREEGDEHQKRCLRASGLQCLSAMVWFMGEFSHIFAAVDEIVHAILGNYEAGVTVQSNEDREEQKNCNWVDEVIRCEGRGAGVRPRTARKDPALLTKEETEMPKVWAQICLQRMVDLAKESTTLRQILDPMFSYFTSRRQWTPPNGLAMIVLSDATYLTEISGTQQLVLSSVVRHLDNKHVANDPELKAYIIQVAGCLAKLIRTSSYLRDISFVNDLCRHLRKSFQATSRSIGEEELNLNLMLQNSIEDCLREIAKGVVNPQPLFDMMAVLLEELLSSGVVVSRAAAGSLLVFAHAMSSALSPSMRSQQAFSDALLDALLKAMLHPNVETRVGAHEMFSVILLPSSGQSQAVLASVRSDTNSTFTSIAARLDKLRKEKDGVKIEKNGYNNNTHEDLKSCKSSPNFHKLNSMIDRNLADTLPKFTEDQIGQLLSSFWTQSTLSDISPSNIKAIAHSFSLVLLSLRLKNPDDGLVVRAFQLLFSLRNLSLDLNNGTLPTVCKRLILALSTSTLMFAAKIYQIPHICEVLKGQLPGDVDPYLFIGDDLQLHVRSNANMKDFGSSGDNQMATSLLFEMRSKVEPSNTIITDIIAKHLSKITKLEETDVKMQLSEPFTPDDAFMFGSRPIVELEPNNSISKESSLSFDEDVNAGSMVEDEVTSVRFHPGGSSSSPSIPQVISIDQLMESALEVAAGQVVVSSVSTSPLPYDTMTNHCETFGTGTRQKISKWLANEKRQLNGLYRNSLEESCALEKVTTEDNRRESGVQQMSLPPTTEVFASTGFMKGLDTNLRLQASPQLSNVFLPKRLTLVRNLNFRSSSSSSSSPAMLKLFSSRVHHLTPAIRPGPRSSVDSPLFKALSQLTGLNRRSSSLGHRVAEAEAEVADSKSSSAIVSTNPKPEDCLTVLALPVPHRPLFPGFYMPIYVKDPKVLAALQESRRRQAPYAGAFLLKDAPSTDSSSSTDTEKNINELKGKDLLERLHEVGTLAQISSIQGDQVILVGHRRLRITEMVSEEPLTVKVDHLKDKPFDMDDDVIKATSFEVISTLRDVLKTSSLWRDHVQTYTQHIGDFTYPRLADFGAAICGANRHQAQEVLEELDVHKRLWLTLELMKKEMEISKIQETIAKAIEEKISGEQRRYLLNEQLKAIKKELGVETDDKSALSGKFKERIEPNKEKIPAHILQVIEEELTKLQLLEASSSEFNVTRNYLDWLTILPWGNYSDENFDVVRAQQILDEDHYGLSDVKERILEFIAVGRLRGTSQGKIICLSGPPGVGKTSIGRSIARALNRKFFRFSVGGLGDVAEIKGHRRTYVGAMPGKMVQCLKSVGTANPLVLIDEIDKLGKGHAGDPASALLELLDPEQNANFLDHYLDVTIDLSKVLFVCTANVIDMIPNPLLDRMEVISIAGYITDEKVHIARDYLEKNARGDCGIKPEQVDVSDAALLSLIENYCREAGVRNLQKQIEKIYRKIALKLVREGAVPAEPAVTSDVEEAEIVAKLDVESPEKDAAKELKEEEAETKKMVEKVMIDESNLADYVGKPVFHAEKIYEPTPVGVVMGLAWTSMGGSTLYIETTVVEEGEGKGGLNITGQLGDVMKESTQIAHTVARKILLEKEPENPFFANSKLHLHVPAGATPKDGPSAGCTMITSLLSLAMNKPVREDLAMTGEVTLTGRILPIGGVKEKTIAARRSQVKTIIFPEANRRDFEELAENVKEGLDVHFVDDYGKIFELAFGYDDKQQD</sequence>
<dbReference type="Gene3D" id="1.10.8.60">
    <property type="match status" value="1"/>
</dbReference>
<protein>
    <recommendedName>
        <fullName evidence="11">Lon protease homolog</fullName>
        <ecNumber evidence="11">3.4.21.-</ecNumber>
    </recommendedName>
</protein>
<dbReference type="EC" id="3.4.21.-" evidence="11"/>
<dbReference type="PROSITE" id="PS01046">
    <property type="entry name" value="LON_SER"/>
    <property type="match status" value="1"/>
</dbReference>
<dbReference type="Gene3D" id="1.20.5.5270">
    <property type="match status" value="1"/>
</dbReference>
<evidence type="ECO:0000256" key="4">
    <source>
        <dbReference type="ARBA" id="ARBA00022801"/>
    </source>
</evidence>
<dbReference type="Pfam" id="PF00004">
    <property type="entry name" value="AAA"/>
    <property type="match status" value="1"/>
</dbReference>
<evidence type="ECO:0000256" key="5">
    <source>
        <dbReference type="ARBA" id="ARBA00022825"/>
    </source>
</evidence>
<dbReference type="Pfam" id="PF22667">
    <property type="entry name" value="Lon_lid"/>
    <property type="match status" value="1"/>
</dbReference>
<keyword evidence="15" id="KW-1185">Reference proteome</keyword>
<dbReference type="Pfam" id="PF02190">
    <property type="entry name" value="LON_substr_bdg"/>
    <property type="match status" value="1"/>
</dbReference>
<dbReference type="InterPro" id="IPR015947">
    <property type="entry name" value="PUA-like_sf"/>
</dbReference>
<dbReference type="PANTHER" id="PTHR43718">
    <property type="entry name" value="LON PROTEASE"/>
    <property type="match status" value="1"/>
</dbReference>
<name>A0ABQ7YPM6_BRANA</name>
<feature type="non-terminal residue" evidence="14">
    <location>
        <position position="1"/>
    </location>
</feature>
<feature type="domain" description="Lon proteolytic" evidence="12">
    <location>
        <begin position="1712"/>
        <end position="1896"/>
    </location>
</feature>
<feature type="active site" evidence="9">
    <location>
        <position position="1845"/>
    </location>
</feature>
<feature type="domain" description="Lon N-terminal" evidence="13">
    <location>
        <begin position="1068"/>
        <end position="1277"/>
    </location>
</feature>
<dbReference type="SUPFAM" id="SSF54211">
    <property type="entry name" value="Ribosomal protein S5 domain 2-like"/>
    <property type="match status" value="1"/>
</dbReference>
<dbReference type="CDD" id="cd19500">
    <property type="entry name" value="RecA-like_Lon"/>
    <property type="match status" value="1"/>
</dbReference>
<organism evidence="14 15">
    <name type="scientific">Brassica napus</name>
    <name type="common">Rape</name>
    <dbReference type="NCBI Taxonomy" id="3708"/>
    <lineage>
        <taxon>Eukaryota</taxon>
        <taxon>Viridiplantae</taxon>
        <taxon>Streptophyta</taxon>
        <taxon>Embryophyta</taxon>
        <taxon>Tracheophyta</taxon>
        <taxon>Spermatophyta</taxon>
        <taxon>Magnoliopsida</taxon>
        <taxon>eudicotyledons</taxon>
        <taxon>Gunneridae</taxon>
        <taxon>Pentapetalae</taxon>
        <taxon>rosids</taxon>
        <taxon>malvids</taxon>
        <taxon>Brassicales</taxon>
        <taxon>Brassicaceae</taxon>
        <taxon>Brassiceae</taxon>
        <taxon>Brassica</taxon>
    </lineage>
</organism>
<dbReference type="Gene3D" id="1.20.58.1480">
    <property type="match status" value="1"/>
</dbReference>
<evidence type="ECO:0000256" key="7">
    <source>
        <dbReference type="ARBA" id="ARBA00023125"/>
    </source>
</evidence>
<evidence type="ECO:0000256" key="2">
    <source>
        <dbReference type="ARBA" id="ARBA00022670"/>
    </source>
</evidence>
<dbReference type="SMART" id="SM00464">
    <property type="entry name" value="LON"/>
    <property type="match status" value="1"/>
</dbReference>
<dbReference type="PRINTS" id="PR00830">
    <property type="entry name" value="ENDOLAPTASE"/>
</dbReference>
<evidence type="ECO:0000313" key="14">
    <source>
        <dbReference type="EMBL" id="KAH0870174.1"/>
    </source>
</evidence>
<evidence type="ECO:0000256" key="8">
    <source>
        <dbReference type="ARBA" id="ARBA00023128"/>
    </source>
</evidence>
<evidence type="ECO:0000256" key="3">
    <source>
        <dbReference type="ARBA" id="ARBA00022741"/>
    </source>
</evidence>
<dbReference type="InterPro" id="IPR027065">
    <property type="entry name" value="Lon_Prtase"/>
</dbReference>
<comment type="subcellular location">
    <subcellularLocation>
        <location evidence="1">Mitochondrion matrix</location>
    </subcellularLocation>
</comment>
<keyword evidence="7" id="KW-0238">DNA-binding</keyword>
<dbReference type="SUPFAM" id="SSF88697">
    <property type="entry name" value="PUA domain-like"/>
    <property type="match status" value="1"/>
</dbReference>
<dbReference type="Gene3D" id="3.30.230.10">
    <property type="match status" value="1"/>
</dbReference>
<proteinExistence type="inferred from homology"/>
<dbReference type="InterPro" id="IPR054594">
    <property type="entry name" value="Lon_lid"/>
</dbReference>
<dbReference type="InterPro" id="IPR049152">
    <property type="entry name" value="EFR3-like_ARM"/>
</dbReference>
<keyword evidence="3 10" id="KW-0547">Nucleotide-binding</keyword>
<reference evidence="14 15" key="1">
    <citation type="submission" date="2021-05" db="EMBL/GenBank/DDBJ databases">
        <title>Genome Assembly of Synthetic Allotetraploid Brassica napus Reveals Homoeologous Exchanges between Subgenomes.</title>
        <authorList>
            <person name="Davis J.T."/>
        </authorList>
    </citation>
    <scope>NUCLEOTIDE SEQUENCE [LARGE SCALE GENOMIC DNA]</scope>
    <source>
        <strain evidence="15">cv. Da-Ae</strain>
        <tissue evidence="14">Seedling</tissue>
    </source>
</reference>
<dbReference type="InterPro" id="IPR008268">
    <property type="entry name" value="Peptidase_S16_AS"/>
</dbReference>
<dbReference type="SUPFAM" id="SSF48371">
    <property type="entry name" value="ARM repeat"/>
    <property type="match status" value="1"/>
</dbReference>
<dbReference type="InterPro" id="IPR027417">
    <property type="entry name" value="P-loop_NTPase"/>
</dbReference>
<keyword evidence="6 10" id="KW-0067">ATP-binding</keyword>
<keyword evidence="4 9" id="KW-0378">Hydrolase</keyword>
<dbReference type="SMART" id="SM00382">
    <property type="entry name" value="AAA"/>
    <property type="match status" value="1"/>
</dbReference>
<dbReference type="InterPro" id="IPR016024">
    <property type="entry name" value="ARM-type_fold"/>
</dbReference>
<dbReference type="InterPro" id="IPR004815">
    <property type="entry name" value="Lon_bac/euk-typ"/>
</dbReference>
<keyword evidence="8" id="KW-0496">Mitochondrion</keyword>
<dbReference type="PROSITE" id="PS51786">
    <property type="entry name" value="LON_PROTEOLYTIC"/>
    <property type="match status" value="1"/>
</dbReference>
<dbReference type="Pfam" id="PF21052">
    <property type="entry name" value="EFR3_ARM"/>
    <property type="match status" value="1"/>
</dbReference>
<keyword evidence="5 9" id="KW-0720">Serine protease</keyword>
<evidence type="ECO:0000256" key="1">
    <source>
        <dbReference type="ARBA" id="ARBA00004305"/>
    </source>
</evidence>
<dbReference type="InterPro" id="IPR003959">
    <property type="entry name" value="ATPase_AAA_core"/>
</dbReference>
<comment type="similarity">
    <text evidence="9 10">Belongs to the peptidase S16 family.</text>
</comment>
<evidence type="ECO:0000256" key="11">
    <source>
        <dbReference type="RuleBase" id="RU000592"/>
    </source>
</evidence>
<dbReference type="PANTHER" id="PTHR43718:SF2">
    <property type="entry name" value="LON PROTEASE HOMOLOG, MITOCHONDRIAL"/>
    <property type="match status" value="1"/>
</dbReference>
<dbReference type="EMBL" id="JAGKQM010000017">
    <property type="protein sequence ID" value="KAH0870174.1"/>
    <property type="molecule type" value="Genomic_DNA"/>
</dbReference>
<dbReference type="Gene3D" id="2.30.130.40">
    <property type="entry name" value="LON domain-like"/>
    <property type="match status" value="1"/>
</dbReference>
<evidence type="ECO:0000256" key="10">
    <source>
        <dbReference type="RuleBase" id="RU000591"/>
    </source>
</evidence>
<dbReference type="NCBIfam" id="TIGR00763">
    <property type="entry name" value="lon"/>
    <property type="match status" value="1"/>
</dbReference>
<dbReference type="InterPro" id="IPR020568">
    <property type="entry name" value="Ribosomal_Su5_D2-typ_SF"/>
</dbReference>
<accession>A0ABQ7YPM6</accession>
<evidence type="ECO:0000259" key="13">
    <source>
        <dbReference type="PROSITE" id="PS51787"/>
    </source>
</evidence>
<dbReference type="SUPFAM" id="SSF52540">
    <property type="entry name" value="P-loop containing nucleoside triphosphate hydrolases"/>
    <property type="match status" value="1"/>
</dbReference>
<dbReference type="HAMAP" id="MF_03120">
    <property type="entry name" value="lonm_euk"/>
    <property type="match status" value="1"/>
</dbReference>
<evidence type="ECO:0000256" key="6">
    <source>
        <dbReference type="ARBA" id="ARBA00022840"/>
    </source>
</evidence>
<dbReference type="PROSITE" id="PS51787">
    <property type="entry name" value="LON_N"/>
    <property type="match status" value="1"/>
</dbReference>
<dbReference type="InterPro" id="IPR003593">
    <property type="entry name" value="AAA+_ATPase"/>
</dbReference>
<dbReference type="InterPro" id="IPR014721">
    <property type="entry name" value="Ribsml_uS5_D2-typ_fold_subgr"/>
</dbReference>
<dbReference type="InterPro" id="IPR046336">
    <property type="entry name" value="Lon_prtase_N_sf"/>
</dbReference>
<dbReference type="Gene3D" id="3.40.50.300">
    <property type="entry name" value="P-loop containing nucleotide triphosphate hydrolases"/>
    <property type="match status" value="1"/>
</dbReference>
<dbReference type="InterPro" id="IPR008269">
    <property type="entry name" value="Lon_proteolytic"/>
</dbReference>
<comment type="caution">
    <text evidence="14">The sequence shown here is derived from an EMBL/GenBank/DDBJ whole genome shotgun (WGS) entry which is preliminary data.</text>
</comment>